<evidence type="ECO:0000313" key="2">
    <source>
        <dbReference type="Proteomes" id="UP000053660"/>
    </source>
</evidence>
<keyword evidence="2" id="KW-1185">Reference proteome</keyword>
<evidence type="ECO:0000313" key="1">
    <source>
        <dbReference type="EMBL" id="KHJ93083.1"/>
    </source>
</evidence>
<dbReference type="AlphaFoldDB" id="A0A0B1T697"/>
<dbReference type="EMBL" id="KN550958">
    <property type="protein sequence ID" value="KHJ93083.1"/>
    <property type="molecule type" value="Genomic_DNA"/>
</dbReference>
<dbReference type="Proteomes" id="UP000053660">
    <property type="component" value="Unassembled WGS sequence"/>
</dbReference>
<accession>A0A0B1T697</accession>
<dbReference type="OrthoDB" id="5875720at2759"/>
<sequence length="100" mass="11503">MNKVMRTYANQNENLLVPNPLAVHTNHNQAPLYTPTMTFSKVQLLNNQHLEPVYEEASEEKQLDPVIVDCSARECNEWSIYTVPLPTQLHVKCHCFPPKT</sequence>
<protein>
    <submittedName>
        <fullName evidence="1">Uncharacterized protein</fullName>
    </submittedName>
</protein>
<name>A0A0B1T697_OESDE</name>
<reference evidence="1 2" key="1">
    <citation type="submission" date="2014-03" db="EMBL/GenBank/DDBJ databases">
        <title>Draft genome of the hookworm Oesophagostomum dentatum.</title>
        <authorList>
            <person name="Mitreva M."/>
        </authorList>
    </citation>
    <scope>NUCLEOTIDE SEQUENCE [LARGE SCALE GENOMIC DNA]</scope>
    <source>
        <strain evidence="1 2">OD-Hann</strain>
    </source>
</reference>
<proteinExistence type="predicted"/>
<organism evidence="1 2">
    <name type="scientific">Oesophagostomum dentatum</name>
    <name type="common">Nodular worm</name>
    <dbReference type="NCBI Taxonomy" id="61180"/>
    <lineage>
        <taxon>Eukaryota</taxon>
        <taxon>Metazoa</taxon>
        <taxon>Ecdysozoa</taxon>
        <taxon>Nematoda</taxon>
        <taxon>Chromadorea</taxon>
        <taxon>Rhabditida</taxon>
        <taxon>Rhabditina</taxon>
        <taxon>Rhabditomorpha</taxon>
        <taxon>Strongyloidea</taxon>
        <taxon>Strongylidae</taxon>
        <taxon>Oesophagostomum</taxon>
    </lineage>
</organism>
<gene>
    <name evidence="1" type="ORF">OESDEN_07011</name>
</gene>